<accession>A0ABP6XKW2</accession>
<reference evidence="3" key="1">
    <citation type="journal article" date="2019" name="Int. J. Syst. Evol. Microbiol.">
        <title>The Global Catalogue of Microorganisms (GCM) 10K type strain sequencing project: providing services to taxonomists for standard genome sequencing and annotation.</title>
        <authorList>
            <consortium name="The Broad Institute Genomics Platform"/>
            <consortium name="The Broad Institute Genome Sequencing Center for Infectious Disease"/>
            <person name="Wu L."/>
            <person name="Ma J."/>
        </authorList>
    </citation>
    <scope>NUCLEOTIDE SEQUENCE [LARGE SCALE GENOMIC DNA]</scope>
    <source>
        <strain evidence="3">JCM 16898</strain>
    </source>
</reference>
<sequence>MSVLCGNGGLFLDFETGRGAGGTMTGYCFPEMLVELVEHARAGNRDHVHDLFDRHLPPICYAQQSGAGLAVRKYVLDRRGVLDGPTQRRPMTPLSAGHRQRWTSSSNACPGTTSGPRCSPPESEYPKRRTNMDTGLNGRTALVLGAGGLDGQVALDLAREGARVVALDRSAEALAAVVECAARRG</sequence>
<dbReference type="Gene3D" id="3.40.50.720">
    <property type="entry name" value="NAD(P)-binding Rossmann-like Domain"/>
    <property type="match status" value="1"/>
</dbReference>
<feature type="region of interest" description="Disordered" evidence="1">
    <location>
        <begin position="82"/>
        <end position="127"/>
    </location>
</feature>
<keyword evidence="3" id="KW-1185">Reference proteome</keyword>
<dbReference type="InterPro" id="IPR036291">
    <property type="entry name" value="NAD(P)-bd_dom_sf"/>
</dbReference>
<organism evidence="2 3">
    <name type="scientific">Amycolatopsis ultiminotia</name>
    <dbReference type="NCBI Taxonomy" id="543629"/>
    <lineage>
        <taxon>Bacteria</taxon>
        <taxon>Bacillati</taxon>
        <taxon>Actinomycetota</taxon>
        <taxon>Actinomycetes</taxon>
        <taxon>Pseudonocardiales</taxon>
        <taxon>Pseudonocardiaceae</taxon>
        <taxon>Amycolatopsis</taxon>
    </lineage>
</organism>
<proteinExistence type="predicted"/>
<name>A0ABP6XKW2_9PSEU</name>
<dbReference type="RefSeq" id="WP_344865765.1">
    <property type="nucleotide sequence ID" value="NZ_BAAAZN010000014.1"/>
</dbReference>
<dbReference type="EMBL" id="BAAAZN010000014">
    <property type="protein sequence ID" value="GAA3567901.1"/>
    <property type="molecule type" value="Genomic_DNA"/>
</dbReference>
<dbReference type="Gene3D" id="3.20.20.70">
    <property type="entry name" value="Aldolase class I"/>
    <property type="match status" value="1"/>
</dbReference>
<comment type="caution">
    <text evidence="2">The sequence shown here is derived from an EMBL/GenBank/DDBJ whole genome shotgun (WGS) entry which is preliminary data.</text>
</comment>
<dbReference type="InterPro" id="IPR013785">
    <property type="entry name" value="Aldolase_TIM"/>
</dbReference>
<feature type="compositionally biased region" description="Polar residues" evidence="1">
    <location>
        <begin position="102"/>
        <end position="116"/>
    </location>
</feature>
<evidence type="ECO:0000256" key="1">
    <source>
        <dbReference type="SAM" id="MobiDB-lite"/>
    </source>
</evidence>
<dbReference type="Proteomes" id="UP001500689">
    <property type="component" value="Unassembled WGS sequence"/>
</dbReference>
<dbReference type="SUPFAM" id="SSF51569">
    <property type="entry name" value="Aldolase"/>
    <property type="match status" value="1"/>
</dbReference>
<dbReference type="SUPFAM" id="SSF51735">
    <property type="entry name" value="NAD(P)-binding Rossmann-fold domains"/>
    <property type="match status" value="1"/>
</dbReference>
<protein>
    <submittedName>
        <fullName evidence="2">Uncharacterized protein</fullName>
    </submittedName>
</protein>
<gene>
    <name evidence="2" type="ORF">GCM10022222_59790</name>
</gene>
<evidence type="ECO:0000313" key="3">
    <source>
        <dbReference type="Proteomes" id="UP001500689"/>
    </source>
</evidence>
<evidence type="ECO:0000313" key="2">
    <source>
        <dbReference type="EMBL" id="GAA3567901.1"/>
    </source>
</evidence>